<dbReference type="RefSeq" id="WP_083345051.1">
    <property type="nucleotide sequence ID" value="NZ_LT629690.1"/>
</dbReference>
<dbReference type="PANTHER" id="PTHR36964">
    <property type="entry name" value="PROTEIN-METHIONINE-SULFOXIDE REDUCTASE HEME-BINDING SUBUNIT MSRQ"/>
    <property type="match status" value="1"/>
</dbReference>
<dbReference type="PANTHER" id="PTHR36964:SF1">
    <property type="entry name" value="PROTEIN-METHIONINE-SULFOXIDE REDUCTASE HEME-BINDING SUBUNIT MSRQ"/>
    <property type="match status" value="1"/>
</dbReference>
<dbReference type="Pfam" id="PF01794">
    <property type="entry name" value="Ferric_reduct"/>
    <property type="match status" value="1"/>
</dbReference>
<keyword evidence="2 7" id="KW-0813">Transport</keyword>
<dbReference type="GO" id="GO:0016679">
    <property type="term" value="F:oxidoreductase activity, acting on diphenols and related substances as donors"/>
    <property type="evidence" value="ECO:0007669"/>
    <property type="project" value="TreeGrafter"/>
</dbReference>
<feature type="domain" description="Ferric oxidoreductase" evidence="8">
    <location>
        <begin position="46"/>
        <end position="183"/>
    </location>
</feature>
<reference evidence="10" key="1">
    <citation type="submission" date="2016-10" db="EMBL/GenBank/DDBJ databases">
        <authorList>
            <person name="Varghese N."/>
            <person name="Submissions S."/>
        </authorList>
    </citation>
    <scope>NUCLEOTIDE SEQUENCE [LARGE SCALE GENOMIC DNA]</scope>
    <source>
        <strain evidence="10">GAS232</strain>
    </source>
</reference>
<dbReference type="GO" id="GO:0009055">
    <property type="term" value="F:electron transfer activity"/>
    <property type="evidence" value="ECO:0007669"/>
    <property type="project" value="UniProtKB-UniRule"/>
</dbReference>
<comment type="subcellular location">
    <subcellularLocation>
        <location evidence="7">Cell membrane</location>
        <topology evidence="7">Multi-pass membrane protein</topology>
    </subcellularLocation>
    <subcellularLocation>
        <location evidence="1">Membrane</location>
        <topology evidence="1">Multi-pass membrane protein</topology>
    </subcellularLocation>
</comment>
<keyword evidence="7" id="KW-0349">Heme</keyword>
<dbReference type="GO" id="GO:0005886">
    <property type="term" value="C:plasma membrane"/>
    <property type="evidence" value="ECO:0007669"/>
    <property type="project" value="UniProtKB-SubCell"/>
</dbReference>
<comment type="cofactor">
    <cofactor evidence="7">
        <name>heme b</name>
        <dbReference type="ChEBI" id="CHEBI:60344"/>
    </cofactor>
    <text evidence="7">Binds 1 heme b (iron(II)-protoporphyrin IX) group per subunit.</text>
</comment>
<evidence type="ECO:0000259" key="8">
    <source>
        <dbReference type="Pfam" id="PF01794"/>
    </source>
</evidence>
<dbReference type="OrthoDB" id="9788328at2"/>
<evidence type="ECO:0000256" key="1">
    <source>
        <dbReference type="ARBA" id="ARBA00004141"/>
    </source>
</evidence>
<dbReference type="InterPro" id="IPR013130">
    <property type="entry name" value="Fe3_Rdtase_TM_dom"/>
</dbReference>
<keyword evidence="7" id="KW-0288">FMN</keyword>
<feature type="transmembrane region" description="Helical" evidence="7">
    <location>
        <begin position="12"/>
        <end position="28"/>
    </location>
</feature>
<dbReference type="AlphaFoldDB" id="A0A1G7K503"/>
<comment type="cofactor">
    <cofactor evidence="7">
        <name>FMN</name>
        <dbReference type="ChEBI" id="CHEBI:58210"/>
    </cofactor>
    <text evidence="7">Binds 1 FMN per subunit.</text>
</comment>
<keyword evidence="3 7" id="KW-0812">Transmembrane</keyword>
<dbReference type="HAMAP" id="MF_01207">
    <property type="entry name" value="MsrQ"/>
    <property type="match status" value="1"/>
</dbReference>
<evidence type="ECO:0000256" key="7">
    <source>
        <dbReference type="HAMAP-Rule" id="MF_01207"/>
    </source>
</evidence>
<comment type="subunit">
    <text evidence="7">Heterodimer of a catalytic subunit (MsrP) and a heme-binding subunit (MsrQ).</text>
</comment>
<comment type="similarity">
    <text evidence="7">Belongs to the MsrQ family.</text>
</comment>
<keyword evidence="7" id="KW-0479">Metal-binding</keyword>
<sequence length="233" mass="26441">MSNRTIRILKVLLFLAALVPVAGIVWQFQTNNLGADPVNTLTHETGDWTVYMLLASLAVTPLRRLSPKLAWLIRFRRMLGLWAFFWATLHLLTYVLLFSGFDLPGAFTALRAGDLHTVVEDWKAVWPTMVEDIQKRRFIQVGMLAYVILLALAVTSPQWVLRKMGGKSWQTLHRTVYGAAVLGIIHYWWLVKKGNHAPMKDTVVLALLLLARPATKWLQDRVAARRKMNAATA</sequence>
<evidence type="ECO:0000256" key="3">
    <source>
        <dbReference type="ARBA" id="ARBA00022692"/>
    </source>
</evidence>
<gene>
    <name evidence="7" type="primary">msrQ</name>
    <name evidence="9" type="ORF">SAMN05444167_2063</name>
</gene>
<keyword evidence="7" id="KW-0285">Flavoprotein</keyword>
<keyword evidence="10" id="KW-1185">Reference proteome</keyword>
<evidence type="ECO:0000313" key="9">
    <source>
        <dbReference type="EMBL" id="SDF32398.1"/>
    </source>
</evidence>
<comment type="caution">
    <text evidence="7">Lacks conserved residue(s) required for the propagation of feature annotation.</text>
</comment>
<feature type="transmembrane region" description="Helical" evidence="7">
    <location>
        <begin position="78"/>
        <end position="101"/>
    </location>
</feature>
<keyword evidence="7" id="KW-0249">Electron transport</keyword>
<evidence type="ECO:0000256" key="2">
    <source>
        <dbReference type="ARBA" id="ARBA00022448"/>
    </source>
</evidence>
<feature type="transmembrane region" description="Helical" evidence="7">
    <location>
        <begin position="48"/>
        <end position="66"/>
    </location>
</feature>
<dbReference type="GO" id="GO:0030091">
    <property type="term" value="P:protein repair"/>
    <property type="evidence" value="ECO:0007669"/>
    <property type="project" value="UniProtKB-UniRule"/>
</dbReference>
<dbReference type="Proteomes" id="UP000182427">
    <property type="component" value="Chromosome I"/>
</dbReference>
<dbReference type="GO" id="GO:0010181">
    <property type="term" value="F:FMN binding"/>
    <property type="evidence" value="ECO:0007669"/>
    <property type="project" value="UniProtKB-UniRule"/>
</dbReference>
<evidence type="ECO:0000256" key="4">
    <source>
        <dbReference type="ARBA" id="ARBA00022989"/>
    </source>
</evidence>
<dbReference type="InterPro" id="IPR022837">
    <property type="entry name" value="MsrQ-like"/>
</dbReference>
<evidence type="ECO:0000313" key="10">
    <source>
        <dbReference type="Proteomes" id="UP000182427"/>
    </source>
</evidence>
<evidence type="ECO:0000256" key="5">
    <source>
        <dbReference type="ARBA" id="ARBA00023004"/>
    </source>
</evidence>
<keyword evidence="4 7" id="KW-1133">Transmembrane helix</keyword>
<comment type="function">
    <text evidence="7">Part of the MsrPQ system that repairs oxidized cell envelope proteins containing methionine sulfoxide residues (Met-O), using respiratory chain electrons. Thus protects these proteins from oxidative-stress damage caused by reactive species of oxygen and chlorine. MsrPQ is essential for the maintenance of envelope integrity under bleach stress, rescuing a wide series of structurally unrelated cell envelope proteins from methionine oxidation. MsrQ provides electrons for reduction to the reductase catalytic subunit MsrP, using the quinone pool of the respiratory chain.</text>
</comment>
<name>A0A1G7K503_9BACT</name>
<organism evidence="9 10">
    <name type="scientific">Terriglobus roseus</name>
    <dbReference type="NCBI Taxonomy" id="392734"/>
    <lineage>
        <taxon>Bacteria</taxon>
        <taxon>Pseudomonadati</taxon>
        <taxon>Acidobacteriota</taxon>
        <taxon>Terriglobia</taxon>
        <taxon>Terriglobales</taxon>
        <taxon>Acidobacteriaceae</taxon>
        <taxon>Terriglobus</taxon>
    </lineage>
</organism>
<feature type="transmembrane region" description="Helical" evidence="7">
    <location>
        <begin position="138"/>
        <end position="160"/>
    </location>
</feature>
<dbReference type="GO" id="GO:0046872">
    <property type="term" value="F:metal ion binding"/>
    <property type="evidence" value="ECO:0007669"/>
    <property type="project" value="UniProtKB-KW"/>
</dbReference>
<dbReference type="EMBL" id="LT629690">
    <property type="protein sequence ID" value="SDF32398.1"/>
    <property type="molecule type" value="Genomic_DNA"/>
</dbReference>
<protein>
    <recommendedName>
        <fullName evidence="7">Protein-methionine-sulfoxide reductase heme-binding subunit MsrQ</fullName>
    </recommendedName>
    <alternativeName>
        <fullName evidence="7">Flavocytochrome MsrQ</fullName>
    </alternativeName>
</protein>
<proteinExistence type="inferred from homology"/>
<keyword evidence="7" id="KW-1003">Cell membrane</keyword>
<keyword evidence="5 7" id="KW-0408">Iron</keyword>
<evidence type="ECO:0000256" key="6">
    <source>
        <dbReference type="ARBA" id="ARBA00023136"/>
    </source>
</evidence>
<dbReference type="GO" id="GO:0020037">
    <property type="term" value="F:heme binding"/>
    <property type="evidence" value="ECO:0007669"/>
    <property type="project" value="UniProtKB-UniRule"/>
</dbReference>
<accession>A0A1G7K503</accession>
<feature type="transmembrane region" description="Helical" evidence="7">
    <location>
        <begin position="172"/>
        <end position="190"/>
    </location>
</feature>
<keyword evidence="6 7" id="KW-0472">Membrane</keyword>